<reference evidence="2" key="1">
    <citation type="submission" date="2014-09" db="EMBL/GenBank/DDBJ databases">
        <authorList>
            <person name="Magalhaes I.L.F."/>
            <person name="Oliveira U."/>
            <person name="Santos F.R."/>
            <person name="Vidigal T.H.D.A."/>
            <person name="Brescovit A.D."/>
            <person name="Santos A.J."/>
        </authorList>
    </citation>
    <scope>NUCLEOTIDE SEQUENCE</scope>
    <source>
        <tissue evidence="2">Shoot tissue taken approximately 20 cm above the soil surface</tissue>
    </source>
</reference>
<feature type="region of interest" description="Disordered" evidence="1">
    <location>
        <begin position="1"/>
        <end position="26"/>
    </location>
</feature>
<evidence type="ECO:0000313" key="2">
    <source>
        <dbReference type="EMBL" id="JAD67645.1"/>
    </source>
</evidence>
<dbReference type="AlphaFoldDB" id="A0A0A9C2R6"/>
<reference evidence="2" key="2">
    <citation type="journal article" date="2015" name="Data Brief">
        <title>Shoot transcriptome of the giant reed, Arundo donax.</title>
        <authorList>
            <person name="Barrero R.A."/>
            <person name="Guerrero F.D."/>
            <person name="Moolhuijzen P."/>
            <person name="Goolsby J.A."/>
            <person name="Tidwell J."/>
            <person name="Bellgard S.E."/>
            <person name="Bellgard M.I."/>
        </authorList>
    </citation>
    <scope>NUCLEOTIDE SEQUENCE</scope>
    <source>
        <tissue evidence="2">Shoot tissue taken approximately 20 cm above the soil surface</tissue>
    </source>
</reference>
<sequence length="26" mass="2708">MPISTRCCSGIPSAGSAERQVPCRNS</sequence>
<dbReference type="EMBL" id="GBRH01230250">
    <property type="protein sequence ID" value="JAD67645.1"/>
    <property type="molecule type" value="Transcribed_RNA"/>
</dbReference>
<evidence type="ECO:0000256" key="1">
    <source>
        <dbReference type="SAM" id="MobiDB-lite"/>
    </source>
</evidence>
<proteinExistence type="predicted"/>
<organism evidence="2">
    <name type="scientific">Arundo donax</name>
    <name type="common">Giant reed</name>
    <name type="synonym">Donax arundinaceus</name>
    <dbReference type="NCBI Taxonomy" id="35708"/>
    <lineage>
        <taxon>Eukaryota</taxon>
        <taxon>Viridiplantae</taxon>
        <taxon>Streptophyta</taxon>
        <taxon>Embryophyta</taxon>
        <taxon>Tracheophyta</taxon>
        <taxon>Spermatophyta</taxon>
        <taxon>Magnoliopsida</taxon>
        <taxon>Liliopsida</taxon>
        <taxon>Poales</taxon>
        <taxon>Poaceae</taxon>
        <taxon>PACMAD clade</taxon>
        <taxon>Arundinoideae</taxon>
        <taxon>Arundineae</taxon>
        <taxon>Arundo</taxon>
    </lineage>
</organism>
<name>A0A0A9C2R6_ARUDO</name>
<protein>
    <submittedName>
        <fullName evidence="2">Uncharacterized protein</fullName>
    </submittedName>
</protein>
<accession>A0A0A9C2R6</accession>